<evidence type="ECO:0000313" key="5">
    <source>
        <dbReference type="Proteomes" id="UP000825729"/>
    </source>
</evidence>
<dbReference type="Pfam" id="PF05003">
    <property type="entry name" value="DUF668"/>
    <property type="match status" value="1"/>
</dbReference>
<dbReference type="InterPro" id="IPR045021">
    <property type="entry name" value="PSI1/2/3"/>
</dbReference>
<dbReference type="PANTHER" id="PTHR31730:SF18">
    <property type="entry name" value="PROTEIN PSK SIMULATOR 2"/>
    <property type="match status" value="1"/>
</dbReference>
<sequence length="606" mass="68395">MGGMCSKGSADYAVTVSGKLKRPRSFGKKVEEPEVFPVPERYDSGELMLADSRKMKVGTPLRSTSTKVPEIGSLIGRAGVVGFEVAVDVLDVLGSSMSNLNPSSGFVSGMASRGNKISILSFEVANTIVKGSNLLKSLSEENIQFLKKEILHSDGVQKLVSMDIEELLTIAATDKREELDVFAREVIRFGDLCKDPQWHQLGRYFQKLDSELMPHNLHKEEVEVTMQQLMSLAQNTSELYHELHALDRYEQDYRRKVQEEEALRITRRGEDLMYLQTELKRERKLVRSLKKKSLWSKNLEEVMEKLVDIVIFLHQRISEAFGVRGMTPKPLDDAPAQNPQRLGGSGLALHYANVIIQIDSIVCRPSSVPQNVRDTLYQALPASVKAAIRSRLQTFQVKEELNASKIKVEMEKTLHWIVPIAQNTTKAHQGFGWVGEWANIGTEMNKKATGHNNINRIQTLHHAQKDLTDEYILELVIWLHHLVSQVKQKDHGFRTSLPTRSPAQKGPLFSLLLAGGRDSLVGDKKFEKVHLSQEEKQMLERVFHRRLVPGISKSQELGVRRKRSRRGFTRSTGSSPVRKFGAVRHEKSRLLDVMDGLASLDDAFPL</sequence>
<dbReference type="Proteomes" id="UP000825729">
    <property type="component" value="Unassembled WGS sequence"/>
</dbReference>
<reference evidence="4 5" key="1">
    <citation type="submission" date="2021-07" db="EMBL/GenBank/DDBJ databases">
        <title>The Aristolochia fimbriata genome: insights into angiosperm evolution, floral development and chemical biosynthesis.</title>
        <authorList>
            <person name="Jiao Y."/>
        </authorList>
    </citation>
    <scope>NUCLEOTIDE SEQUENCE [LARGE SCALE GENOMIC DNA]</scope>
    <source>
        <strain evidence="4">IBCAS-2021</strain>
        <tissue evidence="4">Leaf</tissue>
    </source>
</reference>
<feature type="domain" description="DUF668" evidence="2">
    <location>
        <begin position="341"/>
        <end position="426"/>
    </location>
</feature>
<gene>
    <name evidence="4" type="ORF">H6P81_018442</name>
</gene>
<dbReference type="GO" id="GO:0045927">
    <property type="term" value="P:positive regulation of growth"/>
    <property type="evidence" value="ECO:0007669"/>
    <property type="project" value="InterPro"/>
</dbReference>
<dbReference type="AlphaFoldDB" id="A0AAV7E1Y5"/>
<name>A0AAV7E1Y5_ARIFI</name>
<protein>
    <submittedName>
        <fullName evidence="4">Uncharacterized protein</fullName>
    </submittedName>
</protein>
<feature type="domain" description="DUF3475" evidence="3">
    <location>
        <begin position="119"/>
        <end position="175"/>
    </location>
</feature>
<dbReference type="EMBL" id="JAINDJ010000007">
    <property type="protein sequence ID" value="KAG9442588.1"/>
    <property type="molecule type" value="Genomic_DNA"/>
</dbReference>
<keyword evidence="1" id="KW-0175">Coiled coil</keyword>
<accession>A0AAV7E1Y5</accession>
<evidence type="ECO:0000313" key="4">
    <source>
        <dbReference type="EMBL" id="KAG9442588.1"/>
    </source>
</evidence>
<comment type="caution">
    <text evidence="4">The sequence shown here is derived from an EMBL/GenBank/DDBJ whole genome shotgun (WGS) entry which is preliminary data.</text>
</comment>
<dbReference type="InterPro" id="IPR021864">
    <property type="entry name" value="DUF3475"/>
</dbReference>
<evidence type="ECO:0000259" key="2">
    <source>
        <dbReference type="Pfam" id="PF05003"/>
    </source>
</evidence>
<dbReference type="PANTHER" id="PTHR31730">
    <property type="entry name" value="OS01G0873900 PROTEIN"/>
    <property type="match status" value="1"/>
</dbReference>
<organism evidence="4 5">
    <name type="scientific">Aristolochia fimbriata</name>
    <name type="common">White veined hardy Dutchman's pipe vine</name>
    <dbReference type="NCBI Taxonomy" id="158543"/>
    <lineage>
        <taxon>Eukaryota</taxon>
        <taxon>Viridiplantae</taxon>
        <taxon>Streptophyta</taxon>
        <taxon>Embryophyta</taxon>
        <taxon>Tracheophyta</taxon>
        <taxon>Spermatophyta</taxon>
        <taxon>Magnoliopsida</taxon>
        <taxon>Magnoliidae</taxon>
        <taxon>Piperales</taxon>
        <taxon>Aristolochiaceae</taxon>
        <taxon>Aristolochia</taxon>
    </lineage>
</organism>
<dbReference type="Pfam" id="PF11961">
    <property type="entry name" value="DUF3475"/>
    <property type="match status" value="1"/>
</dbReference>
<dbReference type="InterPro" id="IPR007700">
    <property type="entry name" value="DUF668"/>
</dbReference>
<evidence type="ECO:0000259" key="3">
    <source>
        <dbReference type="Pfam" id="PF11961"/>
    </source>
</evidence>
<keyword evidence="5" id="KW-1185">Reference proteome</keyword>
<evidence type="ECO:0000256" key="1">
    <source>
        <dbReference type="SAM" id="Coils"/>
    </source>
</evidence>
<proteinExistence type="predicted"/>
<feature type="coiled-coil region" evidence="1">
    <location>
        <begin position="246"/>
        <end position="292"/>
    </location>
</feature>